<dbReference type="PANTHER" id="PTHR42784:SF1">
    <property type="entry name" value="PYRANOSE 2-OXIDASE"/>
    <property type="match status" value="1"/>
</dbReference>
<keyword evidence="4" id="KW-0274">FAD</keyword>
<dbReference type="AlphaFoldDB" id="A0A1G7HSS7"/>
<dbReference type="Gene3D" id="3.50.50.60">
    <property type="entry name" value="FAD/NAD(P)-binding domain"/>
    <property type="match status" value="2"/>
</dbReference>
<keyword evidence="5" id="KW-0560">Oxidoreductase</keyword>
<proteinExistence type="inferred from homology"/>
<evidence type="ECO:0000256" key="3">
    <source>
        <dbReference type="ARBA" id="ARBA00022630"/>
    </source>
</evidence>
<evidence type="ECO:0000256" key="4">
    <source>
        <dbReference type="ARBA" id="ARBA00022827"/>
    </source>
</evidence>
<keyword evidence="8" id="KW-1185">Reference proteome</keyword>
<keyword evidence="3" id="KW-0285">Flavoprotein</keyword>
<feature type="domain" description="Glucose-methanol-choline oxidoreductase C-terminal" evidence="6">
    <location>
        <begin position="384"/>
        <end position="510"/>
    </location>
</feature>
<accession>A0A1G7HSS7</accession>
<comment type="similarity">
    <text evidence="2">Belongs to the GMC oxidoreductase family.</text>
</comment>
<evidence type="ECO:0000256" key="5">
    <source>
        <dbReference type="ARBA" id="ARBA00023002"/>
    </source>
</evidence>
<evidence type="ECO:0000256" key="2">
    <source>
        <dbReference type="ARBA" id="ARBA00010790"/>
    </source>
</evidence>
<comment type="cofactor">
    <cofactor evidence="1">
        <name>FAD</name>
        <dbReference type="ChEBI" id="CHEBI:57692"/>
    </cofactor>
</comment>
<reference evidence="8" key="1">
    <citation type="submission" date="2016-10" db="EMBL/GenBank/DDBJ databases">
        <authorList>
            <person name="Varghese N."/>
            <person name="Submissions S."/>
        </authorList>
    </citation>
    <scope>NUCLEOTIDE SEQUENCE [LARGE SCALE GENOMIC DNA]</scope>
    <source>
        <strain evidence="8">GAS232</strain>
    </source>
</reference>
<dbReference type="RefSeq" id="WP_083344327.1">
    <property type="nucleotide sequence ID" value="NZ_LT629690.1"/>
</dbReference>
<dbReference type="InterPro" id="IPR051473">
    <property type="entry name" value="P2Ox-like"/>
</dbReference>
<dbReference type="InterPro" id="IPR007867">
    <property type="entry name" value="GMC_OxRtase_C"/>
</dbReference>
<sequence length="518" mass="57698">MTFDLEKQPFTNEASYDVCVIGAGAVGIVLTVRLLRAGKRVLLVESGGTVFEDASQQLYRTDVTAQAHTGVHVGRFRTWGGTTTRWGGQILPLEPIDFAHRDWVPHSGWDVSREELMPFYAEAIQYEGLGAIGEDAAVWKALGMSKPQLGPDLQPYFTRWLKQPNFTKVHGAEMASSPNLTVLVHANLVDLERAEDGAHIRAAILRSLNGTTARVTANEFVLATGAIETSRLLLHLEEQHGSVWNPNGLVGRGFQDHVDCDVVDVEPLNRNRFFEAFTNVLLNGYKFHPKFRLTARAQEQHRILNVAATMAFHDDTEERGAAVKAIGKRLLYRQWKDVDSTQVSALMQNLPLLFRQTWAYAMRHRVYVAPDARITMRVHCEQQPDTESRITLTEDRDALGMRRTSLRWVISKLELDTMRTFLQLTGDELAKQGIARLKPRIDLTSDEAMRAHCDDGLHHIGGTRMSADPAKGVVDTNLCMWGTKNLRLCSAGVFPTGGYSNPTHTALALALRLGATLA</sequence>
<evidence type="ECO:0000259" key="6">
    <source>
        <dbReference type="Pfam" id="PF05199"/>
    </source>
</evidence>
<evidence type="ECO:0000313" key="8">
    <source>
        <dbReference type="Proteomes" id="UP000182427"/>
    </source>
</evidence>
<evidence type="ECO:0000256" key="1">
    <source>
        <dbReference type="ARBA" id="ARBA00001974"/>
    </source>
</evidence>
<dbReference type="SUPFAM" id="SSF51905">
    <property type="entry name" value="FAD/NAD(P)-binding domain"/>
    <property type="match status" value="1"/>
</dbReference>
<protein>
    <submittedName>
        <fullName evidence="7">Choline dehydrogenase</fullName>
    </submittedName>
</protein>
<gene>
    <name evidence="7" type="ORF">SAMN05444167_1186</name>
</gene>
<organism evidence="7 8">
    <name type="scientific">Terriglobus roseus</name>
    <dbReference type="NCBI Taxonomy" id="392734"/>
    <lineage>
        <taxon>Bacteria</taxon>
        <taxon>Pseudomonadati</taxon>
        <taxon>Acidobacteriota</taxon>
        <taxon>Terriglobia</taxon>
        <taxon>Terriglobales</taxon>
        <taxon>Acidobacteriaceae</taxon>
        <taxon>Terriglobus</taxon>
    </lineage>
</organism>
<dbReference type="EMBL" id="LT629690">
    <property type="protein sequence ID" value="SDF03079.1"/>
    <property type="molecule type" value="Genomic_DNA"/>
</dbReference>
<dbReference type="Proteomes" id="UP000182427">
    <property type="component" value="Chromosome I"/>
</dbReference>
<dbReference type="PANTHER" id="PTHR42784">
    <property type="entry name" value="PYRANOSE 2-OXIDASE"/>
    <property type="match status" value="1"/>
</dbReference>
<name>A0A1G7HSS7_9BACT</name>
<dbReference type="OrthoDB" id="9798604at2"/>
<dbReference type="GO" id="GO:0016614">
    <property type="term" value="F:oxidoreductase activity, acting on CH-OH group of donors"/>
    <property type="evidence" value="ECO:0007669"/>
    <property type="project" value="InterPro"/>
</dbReference>
<dbReference type="InterPro" id="IPR036188">
    <property type="entry name" value="FAD/NAD-bd_sf"/>
</dbReference>
<evidence type="ECO:0000313" key="7">
    <source>
        <dbReference type="EMBL" id="SDF03079.1"/>
    </source>
</evidence>
<dbReference type="Pfam" id="PF05199">
    <property type="entry name" value="GMC_oxred_C"/>
    <property type="match status" value="1"/>
</dbReference>